<feature type="compositionally biased region" description="Basic and acidic residues" evidence="1">
    <location>
        <begin position="127"/>
        <end position="138"/>
    </location>
</feature>
<dbReference type="Proteomes" id="UP000092462">
    <property type="component" value="Unassembled WGS sequence"/>
</dbReference>
<evidence type="ECO:0000313" key="2">
    <source>
        <dbReference type="EnsemblMetazoa" id="PPAI007883-PA"/>
    </source>
</evidence>
<feature type="region of interest" description="Disordered" evidence="1">
    <location>
        <begin position="73"/>
        <end position="143"/>
    </location>
</feature>
<feature type="compositionally biased region" description="Basic and acidic residues" evidence="1">
    <location>
        <begin position="106"/>
        <end position="119"/>
    </location>
</feature>
<organism evidence="2 3">
    <name type="scientific">Phlebotomus papatasi</name>
    <name type="common">Sandfly</name>
    <dbReference type="NCBI Taxonomy" id="29031"/>
    <lineage>
        <taxon>Eukaryota</taxon>
        <taxon>Metazoa</taxon>
        <taxon>Ecdysozoa</taxon>
        <taxon>Arthropoda</taxon>
        <taxon>Hexapoda</taxon>
        <taxon>Insecta</taxon>
        <taxon>Pterygota</taxon>
        <taxon>Neoptera</taxon>
        <taxon>Endopterygota</taxon>
        <taxon>Diptera</taxon>
        <taxon>Nematocera</taxon>
        <taxon>Psychodoidea</taxon>
        <taxon>Psychodidae</taxon>
        <taxon>Phlebotomus</taxon>
        <taxon>Phlebotomus</taxon>
    </lineage>
</organism>
<feature type="region of interest" description="Disordered" evidence="1">
    <location>
        <begin position="318"/>
        <end position="355"/>
    </location>
</feature>
<accession>A0A1B0DI99</accession>
<sequence length="355" mass="39121">MSPVPEVNQPDPADKAECSSGSDLTEESINLQDFVVVPSQISSPSSSTESHENEDLECYSDAQLKAMLDDAITYKTPKGQEEEKPAAKVAEELKKCENLEVSGSEEDSRKTPKDEDRKSQGPQVLSQKKDEGPKKQEAPIKSPFVRVADAWDSKTFSGSRDYGFGPKSAHPFGMMDFNRTSGINLGQDFAAYRPRIMRNMPGNENIPENMPKGLGGGGYQRPEFVHEVKVKKERNAIVRNSHEIDGYRGSDNIDNLVKFIESTDSALPGGPKKFSKAYEESVGKKAKKAPQKIKQQPKPKEILKEVTQTVKAPAEQLSDVQEVKVSSGRASGSTSPSIETSDFRVVMKKKKKPKN</sequence>
<feature type="compositionally biased region" description="Basic and acidic residues" evidence="1">
    <location>
        <begin position="78"/>
        <end position="98"/>
    </location>
</feature>
<dbReference type="AlphaFoldDB" id="A0A1B0DI99"/>
<dbReference type="VEuPathDB" id="VectorBase:PPAI007883"/>
<evidence type="ECO:0000313" key="3">
    <source>
        <dbReference type="Proteomes" id="UP000092462"/>
    </source>
</evidence>
<feature type="compositionally biased region" description="Low complexity" evidence="1">
    <location>
        <begin position="326"/>
        <end position="337"/>
    </location>
</feature>
<evidence type="ECO:0000256" key="1">
    <source>
        <dbReference type="SAM" id="MobiDB-lite"/>
    </source>
</evidence>
<protein>
    <submittedName>
        <fullName evidence="2">Uncharacterized protein</fullName>
    </submittedName>
</protein>
<feature type="compositionally biased region" description="Basic residues" evidence="1">
    <location>
        <begin position="346"/>
        <end position="355"/>
    </location>
</feature>
<keyword evidence="3" id="KW-1185">Reference proteome</keyword>
<dbReference type="EnsemblMetazoa" id="PPAI007883-RA">
    <property type="protein sequence ID" value="PPAI007883-PA"/>
    <property type="gene ID" value="PPAI007883"/>
</dbReference>
<proteinExistence type="predicted"/>
<feature type="compositionally biased region" description="Low complexity" evidence="1">
    <location>
        <begin position="39"/>
        <end position="48"/>
    </location>
</feature>
<reference evidence="2" key="1">
    <citation type="submission" date="2022-08" db="UniProtKB">
        <authorList>
            <consortium name="EnsemblMetazoa"/>
        </authorList>
    </citation>
    <scope>IDENTIFICATION</scope>
    <source>
        <strain evidence="2">Israel</strain>
    </source>
</reference>
<feature type="region of interest" description="Disordered" evidence="1">
    <location>
        <begin position="200"/>
        <end position="220"/>
    </location>
</feature>
<dbReference type="VEuPathDB" id="VectorBase:PPAPM1_001763"/>
<name>A0A1B0DI99_PHLPP</name>
<feature type="region of interest" description="Disordered" evidence="1">
    <location>
        <begin position="1"/>
        <end position="27"/>
    </location>
</feature>
<dbReference type="EMBL" id="AJVK01034322">
    <property type="status" value="NOT_ANNOTATED_CDS"/>
    <property type="molecule type" value="Genomic_DNA"/>
</dbReference>
<feature type="region of interest" description="Disordered" evidence="1">
    <location>
        <begin position="37"/>
        <end position="56"/>
    </location>
</feature>